<accession>A0A0C1C2Q6</accession>
<reference evidence="2 3" key="1">
    <citation type="journal article" date="2014" name="Mol. Biol. Evol.">
        <title>Massive expansion of Ubiquitination-related gene families within the Chlamydiae.</title>
        <authorList>
            <person name="Domman D."/>
            <person name="Collingro A."/>
            <person name="Lagkouvardos I."/>
            <person name="Gehre L."/>
            <person name="Weinmaier T."/>
            <person name="Rattei T."/>
            <person name="Subtil A."/>
            <person name="Horn M."/>
        </authorList>
    </citation>
    <scope>NUCLEOTIDE SEQUENCE [LARGE SCALE GENOMIC DNA]</scope>
    <source>
        <strain evidence="2 3">OEW1</strain>
    </source>
</reference>
<protein>
    <submittedName>
        <fullName evidence="2">Uncharacterized protein</fullName>
    </submittedName>
</protein>
<dbReference type="AlphaFoldDB" id="A0A0C1C2Q6"/>
<evidence type="ECO:0000256" key="1">
    <source>
        <dbReference type="SAM" id="MobiDB-lite"/>
    </source>
</evidence>
<sequence>MSSSVNNDSSNTSYQAYIDQLYQQDLQSANDPNNPDNNTDDGPDFGLSSTTATSTSKSSKNVDPQDAAVEAAIAGINAAQVNSQNNSVSSNTKNASDLALASELGIDVTQNNVTDTQVPTVSNNNSTQDPNSLADTATRPHKHTRFLENQGKWI</sequence>
<feature type="compositionally biased region" description="Polar residues" evidence="1">
    <location>
        <begin position="108"/>
        <end position="135"/>
    </location>
</feature>
<name>A0A0C1C2Q6_9BACT</name>
<gene>
    <name evidence="2" type="ORF">DB43_FM00230</name>
</gene>
<dbReference type="RefSeq" id="WP_006340286.1">
    <property type="nucleotide sequence ID" value="NZ_JSAM01000057.1"/>
</dbReference>
<evidence type="ECO:0000313" key="3">
    <source>
        <dbReference type="Proteomes" id="UP000031307"/>
    </source>
</evidence>
<evidence type="ECO:0000313" key="2">
    <source>
        <dbReference type="EMBL" id="KIA77871.1"/>
    </source>
</evidence>
<organism evidence="2 3">
    <name type="scientific">Parachlamydia acanthamoebae</name>
    <dbReference type="NCBI Taxonomy" id="83552"/>
    <lineage>
        <taxon>Bacteria</taxon>
        <taxon>Pseudomonadati</taxon>
        <taxon>Chlamydiota</taxon>
        <taxon>Chlamydiia</taxon>
        <taxon>Parachlamydiales</taxon>
        <taxon>Parachlamydiaceae</taxon>
        <taxon>Parachlamydia</taxon>
    </lineage>
</organism>
<dbReference type="PATRIC" id="fig|83552.4.peg.961"/>
<feature type="compositionally biased region" description="Low complexity" evidence="1">
    <location>
        <begin position="1"/>
        <end position="13"/>
    </location>
</feature>
<dbReference type="EMBL" id="JSAM01000057">
    <property type="protein sequence ID" value="KIA77871.1"/>
    <property type="molecule type" value="Genomic_DNA"/>
</dbReference>
<dbReference type="Proteomes" id="UP000031307">
    <property type="component" value="Unassembled WGS sequence"/>
</dbReference>
<feature type="region of interest" description="Disordered" evidence="1">
    <location>
        <begin position="1"/>
        <end position="66"/>
    </location>
</feature>
<feature type="region of interest" description="Disordered" evidence="1">
    <location>
        <begin position="107"/>
        <end position="154"/>
    </location>
</feature>
<comment type="caution">
    <text evidence="2">The sequence shown here is derived from an EMBL/GenBank/DDBJ whole genome shotgun (WGS) entry which is preliminary data.</text>
</comment>
<proteinExistence type="predicted"/>
<feature type="compositionally biased region" description="Low complexity" evidence="1">
    <location>
        <begin position="48"/>
        <end position="59"/>
    </location>
</feature>